<evidence type="ECO:0000313" key="7">
    <source>
        <dbReference type="Proteomes" id="UP001299220"/>
    </source>
</evidence>
<feature type="active site" description="Nucleophile" evidence="4">
    <location>
        <position position="58"/>
    </location>
</feature>
<comment type="caution">
    <text evidence="6">The sequence shown here is derived from an EMBL/GenBank/DDBJ whole genome shotgun (WGS) entry which is preliminary data.</text>
</comment>
<dbReference type="InterPro" id="IPR045943">
    <property type="entry name" value="DUF6363"/>
</dbReference>
<feature type="active site" description="Proton acceptor" evidence="4">
    <location>
        <position position="178"/>
    </location>
</feature>
<evidence type="ECO:0000259" key="5">
    <source>
        <dbReference type="PROSITE" id="PS51635"/>
    </source>
</evidence>
<dbReference type="Pfam" id="PF19890">
    <property type="entry name" value="DUF6363"/>
    <property type="match status" value="1"/>
</dbReference>
<keyword evidence="2 4" id="KW-0442">Lipid degradation</keyword>
<dbReference type="Gene3D" id="3.40.1090.10">
    <property type="entry name" value="Cytosolic phospholipase A2 catalytic domain"/>
    <property type="match status" value="2"/>
</dbReference>
<feature type="short sequence motif" description="GXSXG" evidence="4">
    <location>
        <begin position="56"/>
        <end position="60"/>
    </location>
</feature>
<dbReference type="PANTHER" id="PTHR14226">
    <property type="entry name" value="NEUROPATHY TARGET ESTERASE/SWISS CHEESE D.MELANOGASTER"/>
    <property type="match status" value="1"/>
</dbReference>
<dbReference type="EMBL" id="JAFBIT010000001">
    <property type="protein sequence ID" value="MCF2652147.1"/>
    <property type="molecule type" value="Genomic_DNA"/>
</dbReference>
<accession>A0ABS9CLW1</accession>
<dbReference type="InterPro" id="IPR050301">
    <property type="entry name" value="NTE"/>
</dbReference>
<evidence type="ECO:0000313" key="6">
    <source>
        <dbReference type="EMBL" id="MCF2652147.1"/>
    </source>
</evidence>
<reference evidence="6 7" key="1">
    <citation type="submission" date="2020-12" db="EMBL/GenBank/DDBJ databases">
        <title>Whole genome sequences of gut porcine anaerobes.</title>
        <authorList>
            <person name="Kubasova T."/>
            <person name="Jahodarova E."/>
            <person name="Rychlik I."/>
        </authorList>
    </citation>
    <scope>NUCLEOTIDE SEQUENCE [LARGE SCALE GENOMIC DNA]</scope>
    <source>
        <strain evidence="6 7">An867</strain>
    </source>
</reference>
<keyword evidence="3 4" id="KW-0443">Lipid metabolism</keyword>
<sequence>MVQQYTLAPIPGKRLETVLLAGTALVLEGGGLRGYYSSGVMEAFLEKDLLFPYIIGVSAGAANALSYISGQAGRSRQIIEHYVGDPHYVSKRNLVFKRSMFDFDFIFGTVPERHIWYDWDAYNAQETRFLTGAMNCADGKTVWFEKQAITPPFTATRASCSVPLLTKVQHFAGYDLLDGGITDPIPIEKSIADGNRFHVVVLTRNADYRKAPFGHEAFLRAAFRQYPAVADAMLRRHAIYNRQLELCERLEKEGKAVIIRPLEPLHVGRTSANIPTLLALHDEGLSEGRAALPRILDAIQNTD</sequence>
<proteinExistence type="predicted"/>
<dbReference type="CDD" id="cd07208">
    <property type="entry name" value="Pat_hypo_Ecoli_yjju_like"/>
    <property type="match status" value="1"/>
</dbReference>
<dbReference type="InterPro" id="IPR037483">
    <property type="entry name" value="YjjU-like"/>
</dbReference>
<dbReference type="RefSeq" id="WP_235323166.1">
    <property type="nucleotide sequence ID" value="NZ_JAFBIT010000001.1"/>
</dbReference>
<dbReference type="PANTHER" id="PTHR14226:SF25">
    <property type="entry name" value="PHOSPHOESTERASE"/>
    <property type="match status" value="1"/>
</dbReference>
<dbReference type="Pfam" id="PF01734">
    <property type="entry name" value="Patatin"/>
    <property type="match status" value="1"/>
</dbReference>
<protein>
    <submittedName>
        <fullName evidence="6">Patatin family protein</fullName>
    </submittedName>
</protein>
<keyword evidence="7" id="KW-1185">Reference proteome</keyword>
<feature type="short sequence motif" description="DGA/G" evidence="4">
    <location>
        <begin position="178"/>
        <end position="180"/>
    </location>
</feature>
<evidence type="ECO:0000256" key="4">
    <source>
        <dbReference type="PROSITE-ProRule" id="PRU01161"/>
    </source>
</evidence>
<organism evidence="6 7">
    <name type="scientific">Anaeromassilibacillus senegalensis</name>
    <dbReference type="NCBI Taxonomy" id="1673717"/>
    <lineage>
        <taxon>Bacteria</taxon>
        <taxon>Bacillati</taxon>
        <taxon>Bacillota</taxon>
        <taxon>Clostridia</taxon>
        <taxon>Eubacteriales</taxon>
        <taxon>Acutalibacteraceae</taxon>
        <taxon>Anaeromassilibacillus</taxon>
    </lineage>
</organism>
<keyword evidence="1 4" id="KW-0378">Hydrolase</keyword>
<gene>
    <name evidence="6" type="ORF">JQM67_06000</name>
</gene>
<feature type="domain" description="PNPLA" evidence="5">
    <location>
        <begin position="25"/>
        <end position="191"/>
    </location>
</feature>
<dbReference type="Proteomes" id="UP001299220">
    <property type="component" value="Unassembled WGS sequence"/>
</dbReference>
<evidence type="ECO:0000256" key="1">
    <source>
        <dbReference type="ARBA" id="ARBA00022801"/>
    </source>
</evidence>
<feature type="short sequence motif" description="GXGXXG" evidence="4">
    <location>
        <begin position="29"/>
        <end position="34"/>
    </location>
</feature>
<evidence type="ECO:0000256" key="2">
    <source>
        <dbReference type="ARBA" id="ARBA00022963"/>
    </source>
</evidence>
<dbReference type="InterPro" id="IPR016035">
    <property type="entry name" value="Acyl_Trfase/lysoPLipase"/>
</dbReference>
<dbReference type="InterPro" id="IPR002641">
    <property type="entry name" value="PNPLA_dom"/>
</dbReference>
<name>A0ABS9CLW1_9FIRM</name>
<dbReference type="SUPFAM" id="SSF52151">
    <property type="entry name" value="FabD/lysophospholipase-like"/>
    <property type="match status" value="1"/>
</dbReference>
<evidence type="ECO:0000256" key="3">
    <source>
        <dbReference type="ARBA" id="ARBA00023098"/>
    </source>
</evidence>
<dbReference type="PROSITE" id="PS51635">
    <property type="entry name" value="PNPLA"/>
    <property type="match status" value="1"/>
</dbReference>